<dbReference type="SUPFAM" id="SSF54534">
    <property type="entry name" value="FKBP-like"/>
    <property type="match status" value="1"/>
</dbReference>
<reference evidence="8 9" key="1">
    <citation type="submission" date="2015-07" db="EMBL/GenBank/DDBJ databases">
        <authorList>
            <person name="Kim K.M."/>
        </authorList>
    </citation>
    <scope>NUCLEOTIDE SEQUENCE [LARGE SCALE GENOMIC DNA]</scope>
    <source>
        <strain evidence="8 9">KCTC 12363</strain>
    </source>
</reference>
<name>A0A0H4PRY0_9BACT</name>
<accession>A0A0H4PRY0</accession>
<keyword evidence="9" id="KW-1185">Reference proteome</keyword>
<dbReference type="InterPro" id="IPR046357">
    <property type="entry name" value="PPIase_dom_sf"/>
</dbReference>
<dbReference type="STRING" id="320787.CA2015_1581"/>
<organism evidence="8 9">
    <name type="scientific">Cyclobacterium amurskyense</name>
    <dbReference type="NCBI Taxonomy" id="320787"/>
    <lineage>
        <taxon>Bacteria</taxon>
        <taxon>Pseudomonadati</taxon>
        <taxon>Bacteroidota</taxon>
        <taxon>Cytophagia</taxon>
        <taxon>Cytophagales</taxon>
        <taxon>Cyclobacteriaceae</taxon>
        <taxon>Cyclobacterium</taxon>
    </lineage>
</organism>
<evidence type="ECO:0000256" key="3">
    <source>
        <dbReference type="ARBA" id="ARBA00023235"/>
    </source>
</evidence>
<dbReference type="GO" id="GO:0003755">
    <property type="term" value="F:peptidyl-prolyl cis-trans isomerase activity"/>
    <property type="evidence" value="ECO:0007669"/>
    <property type="project" value="UniProtKB-UniRule"/>
</dbReference>
<feature type="chain" id="PRO_5005208858" description="Peptidyl-prolyl cis-trans isomerase" evidence="6">
    <location>
        <begin position="25"/>
        <end position="181"/>
    </location>
</feature>
<feature type="domain" description="PPIase FKBP-type" evidence="7">
    <location>
        <begin position="77"/>
        <end position="177"/>
    </location>
</feature>
<evidence type="ECO:0000256" key="2">
    <source>
        <dbReference type="ARBA" id="ARBA00023110"/>
    </source>
</evidence>
<evidence type="ECO:0000259" key="7">
    <source>
        <dbReference type="PROSITE" id="PS50059"/>
    </source>
</evidence>
<comment type="similarity">
    <text evidence="5">Belongs to the FKBP-type PPIase family.</text>
</comment>
<dbReference type="RefSeq" id="WP_048641406.1">
    <property type="nucleotide sequence ID" value="NZ_CP012040.1"/>
</dbReference>
<dbReference type="KEGG" id="camu:CA2015_1581"/>
<dbReference type="EC" id="5.2.1.8" evidence="5"/>
<evidence type="ECO:0000313" key="9">
    <source>
        <dbReference type="Proteomes" id="UP000036520"/>
    </source>
</evidence>
<dbReference type="PANTHER" id="PTHR45779">
    <property type="entry name" value="PEPTIDYLPROLYL ISOMERASE"/>
    <property type="match status" value="1"/>
</dbReference>
<evidence type="ECO:0000256" key="5">
    <source>
        <dbReference type="RuleBase" id="RU003915"/>
    </source>
</evidence>
<dbReference type="PROSITE" id="PS51257">
    <property type="entry name" value="PROKAR_LIPOPROTEIN"/>
    <property type="match status" value="1"/>
</dbReference>
<keyword evidence="2 4" id="KW-0697">Rotamase</keyword>
<evidence type="ECO:0000256" key="6">
    <source>
        <dbReference type="SAM" id="SignalP"/>
    </source>
</evidence>
<dbReference type="InterPro" id="IPR044609">
    <property type="entry name" value="FKBP2/11"/>
</dbReference>
<sequence>MKKSMKFWALLPLLAFLGSCISDEENLDVIYEQDLKKIETYIQNFPDEYMKKETLEGTGIVLLFTEVVEEGEVAMAGDTLAVDYTGMLLDGTVFDTSIEQTARDNNLFNESRDYEPYKVILGVSSVISGWHGALSLMKEGEKATALIPSAYGYGNQSAGSIPANSVLVFELDLTENRPYQP</sequence>
<feature type="signal peptide" evidence="6">
    <location>
        <begin position="1"/>
        <end position="24"/>
    </location>
</feature>
<keyword evidence="3 4" id="KW-0413">Isomerase</keyword>
<dbReference type="PANTHER" id="PTHR45779:SF7">
    <property type="entry name" value="PEPTIDYLPROLYL ISOMERASE"/>
    <property type="match status" value="1"/>
</dbReference>
<protein>
    <recommendedName>
        <fullName evidence="5">Peptidyl-prolyl cis-trans isomerase</fullName>
        <ecNumber evidence="5">5.2.1.8</ecNumber>
    </recommendedName>
</protein>
<evidence type="ECO:0000256" key="4">
    <source>
        <dbReference type="PROSITE-ProRule" id="PRU00277"/>
    </source>
</evidence>
<dbReference type="PROSITE" id="PS50059">
    <property type="entry name" value="FKBP_PPIASE"/>
    <property type="match status" value="1"/>
</dbReference>
<gene>
    <name evidence="8" type="ORF">CA2015_1581</name>
</gene>
<evidence type="ECO:0000256" key="1">
    <source>
        <dbReference type="ARBA" id="ARBA00000971"/>
    </source>
</evidence>
<evidence type="ECO:0000313" key="8">
    <source>
        <dbReference type="EMBL" id="AKP51017.1"/>
    </source>
</evidence>
<dbReference type="InterPro" id="IPR001179">
    <property type="entry name" value="PPIase_FKBP_dom"/>
</dbReference>
<dbReference type="Gene3D" id="3.10.50.40">
    <property type="match status" value="1"/>
</dbReference>
<dbReference type="Proteomes" id="UP000036520">
    <property type="component" value="Chromosome"/>
</dbReference>
<keyword evidence="6" id="KW-0732">Signal</keyword>
<dbReference type="AlphaFoldDB" id="A0A0H4PRY0"/>
<dbReference type="EMBL" id="CP012040">
    <property type="protein sequence ID" value="AKP51017.1"/>
    <property type="molecule type" value="Genomic_DNA"/>
</dbReference>
<proteinExistence type="inferred from homology"/>
<comment type="catalytic activity">
    <reaction evidence="1 4 5">
        <text>[protein]-peptidylproline (omega=180) = [protein]-peptidylproline (omega=0)</text>
        <dbReference type="Rhea" id="RHEA:16237"/>
        <dbReference type="Rhea" id="RHEA-COMP:10747"/>
        <dbReference type="Rhea" id="RHEA-COMP:10748"/>
        <dbReference type="ChEBI" id="CHEBI:83833"/>
        <dbReference type="ChEBI" id="CHEBI:83834"/>
        <dbReference type="EC" id="5.2.1.8"/>
    </reaction>
</comment>
<dbReference type="Pfam" id="PF00254">
    <property type="entry name" value="FKBP_C"/>
    <property type="match status" value="1"/>
</dbReference>